<proteinExistence type="predicted"/>
<name>A0A1H6SFF8_9GAMM</name>
<feature type="compositionally biased region" description="Polar residues" evidence="1">
    <location>
        <begin position="54"/>
        <end position="76"/>
    </location>
</feature>
<evidence type="ECO:0000313" key="5">
    <source>
        <dbReference type="Proteomes" id="UP000242999"/>
    </source>
</evidence>
<dbReference type="InterPro" id="IPR025392">
    <property type="entry name" value="DUF4124"/>
</dbReference>
<dbReference type="Proteomes" id="UP000242999">
    <property type="component" value="Unassembled WGS sequence"/>
</dbReference>
<evidence type="ECO:0000256" key="2">
    <source>
        <dbReference type="SAM" id="SignalP"/>
    </source>
</evidence>
<protein>
    <recommendedName>
        <fullName evidence="3">DUF4124 domain-containing protein</fullName>
    </recommendedName>
</protein>
<organism evidence="4 5">
    <name type="scientific">Allopseudospirillum japonicum</name>
    <dbReference type="NCBI Taxonomy" id="64971"/>
    <lineage>
        <taxon>Bacteria</taxon>
        <taxon>Pseudomonadati</taxon>
        <taxon>Pseudomonadota</taxon>
        <taxon>Gammaproteobacteria</taxon>
        <taxon>Oceanospirillales</taxon>
        <taxon>Oceanospirillaceae</taxon>
        <taxon>Allopseudospirillum</taxon>
    </lineage>
</organism>
<dbReference type="Pfam" id="PF13511">
    <property type="entry name" value="DUF4124"/>
    <property type="match status" value="1"/>
</dbReference>
<feature type="signal peptide" evidence="2">
    <location>
        <begin position="1"/>
        <end position="19"/>
    </location>
</feature>
<dbReference type="EMBL" id="FNYH01000007">
    <property type="protein sequence ID" value="SEI66669.1"/>
    <property type="molecule type" value="Genomic_DNA"/>
</dbReference>
<gene>
    <name evidence="4" type="ORF">SAMN05421831_1078</name>
</gene>
<feature type="region of interest" description="Disordered" evidence="1">
    <location>
        <begin position="38"/>
        <end position="85"/>
    </location>
</feature>
<feature type="domain" description="DUF4124" evidence="3">
    <location>
        <begin position="12"/>
        <end position="57"/>
    </location>
</feature>
<dbReference type="AlphaFoldDB" id="A0A1H6SFF8"/>
<sequence>MRRLLYAVFAGLIATSAWADTIYTWIDENGRRVYSNTPAKGAQEVDLPPYTEVSPPSQWRSTTKESTPPASPNKRTSPPANHPPPAWPVQYQSFEIIEPQANAHIYNAAGNVTVALKSQPKLAQGHKVQLKLDGRVHQSPMHTLYFVLHHLPPGQHQLQIEVLDDYRGVFYTSPVRTFYLHRVTQAQQERRKASQNP</sequence>
<accession>A0A1H6SFF8</accession>
<reference evidence="5" key="1">
    <citation type="submission" date="2016-10" db="EMBL/GenBank/DDBJ databases">
        <authorList>
            <person name="Varghese N."/>
            <person name="Submissions S."/>
        </authorList>
    </citation>
    <scope>NUCLEOTIDE SEQUENCE [LARGE SCALE GENOMIC DNA]</scope>
    <source>
        <strain evidence="5">DSM 7165</strain>
    </source>
</reference>
<evidence type="ECO:0000313" key="4">
    <source>
        <dbReference type="EMBL" id="SEI66669.1"/>
    </source>
</evidence>
<dbReference type="RefSeq" id="WP_177166832.1">
    <property type="nucleotide sequence ID" value="NZ_FNYH01000007.1"/>
</dbReference>
<keyword evidence="2" id="KW-0732">Signal</keyword>
<feature type="chain" id="PRO_5017420361" description="DUF4124 domain-containing protein" evidence="2">
    <location>
        <begin position="20"/>
        <end position="197"/>
    </location>
</feature>
<keyword evidence="5" id="KW-1185">Reference proteome</keyword>
<evidence type="ECO:0000256" key="1">
    <source>
        <dbReference type="SAM" id="MobiDB-lite"/>
    </source>
</evidence>
<evidence type="ECO:0000259" key="3">
    <source>
        <dbReference type="Pfam" id="PF13511"/>
    </source>
</evidence>
<dbReference type="STRING" id="64971.SAMN05421831_1078"/>